<keyword evidence="3" id="KW-1185">Reference proteome</keyword>
<evidence type="ECO:0000256" key="1">
    <source>
        <dbReference type="SAM" id="MobiDB-lite"/>
    </source>
</evidence>
<sequence length="122" mass="13282">MTPEELTVLSKFKHSSDMNLNLEGRKLKQAAMAAVEQFNGSAKTVAARSGNGRASTSNDRFERAQQPLSMEDMLQLQSLDSSVHDEASNAGGSESMQNRQQPVSPNGYLVQQSTRVLSPRGQ</sequence>
<protein>
    <submittedName>
        <fullName evidence="2">Unnamed protein product</fullName>
    </submittedName>
</protein>
<proteinExistence type="predicted"/>
<dbReference type="AlphaFoldDB" id="A0A9W6TCS8"/>
<reference evidence="2" key="1">
    <citation type="submission" date="2023-04" db="EMBL/GenBank/DDBJ databases">
        <title>Phytophthora lilii NBRC 32176.</title>
        <authorList>
            <person name="Ichikawa N."/>
            <person name="Sato H."/>
            <person name="Tonouchi N."/>
        </authorList>
    </citation>
    <scope>NUCLEOTIDE SEQUENCE</scope>
    <source>
        <strain evidence="2">NBRC 32176</strain>
    </source>
</reference>
<name>A0A9W6TCS8_9STRA</name>
<organism evidence="2 3">
    <name type="scientific">Phytophthora lilii</name>
    <dbReference type="NCBI Taxonomy" id="2077276"/>
    <lineage>
        <taxon>Eukaryota</taxon>
        <taxon>Sar</taxon>
        <taxon>Stramenopiles</taxon>
        <taxon>Oomycota</taxon>
        <taxon>Peronosporomycetes</taxon>
        <taxon>Peronosporales</taxon>
        <taxon>Peronosporaceae</taxon>
        <taxon>Phytophthora</taxon>
    </lineage>
</organism>
<dbReference type="OrthoDB" id="127166at2759"/>
<dbReference type="EMBL" id="BSXW01000050">
    <property type="protein sequence ID" value="GMF10619.1"/>
    <property type="molecule type" value="Genomic_DNA"/>
</dbReference>
<feature type="region of interest" description="Disordered" evidence="1">
    <location>
        <begin position="44"/>
        <end position="122"/>
    </location>
</feature>
<evidence type="ECO:0000313" key="3">
    <source>
        <dbReference type="Proteomes" id="UP001165083"/>
    </source>
</evidence>
<feature type="compositionally biased region" description="Polar residues" evidence="1">
    <location>
        <begin position="90"/>
        <end position="122"/>
    </location>
</feature>
<evidence type="ECO:0000313" key="2">
    <source>
        <dbReference type="EMBL" id="GMF10619.1"/>
    </source>
</evidence>
<dbReference type="Proteomes" id="UP001165083">
    <property type="component" value="Unassembled WGS sequence"/>
</dbReference>
<gene>
    <name evidence="2" type="ORF">Plil01_000140200</name>
</gene>
<accession>A0A9W6TCS8</accession>
<comment type="caution">
    <text evidence="2">The sequence shown here is derived from an EMBL/GenBank/DDBJ whole genome shotgun (WGS) entry which is preliminary data.</text>
</comment>